<name>A0A699H8P8_TANCI</name>
<reference evidence="2" key="1">
    <citation type="journal article" date="2019" name="Sci. Rep.">
        <title>Draft genome of Tanacetum cinerariifolium, the natural source of mosquito coil.</title>
        <authorList>
            <person name="Yamashiro T."/>
            <person name="Shiraishi A."/>
            <person name="Satake H."/>
            <person name="Nakayama K."/>
        </authorList>
    </citation>
    <scope>NUCLEOTIDE SEQUENCE</scope>
</reference>
<sequence length="277" mass="31838">MKVQISAWFKEKMILAQIQEAWIALSKEQLAILADTRDRVDSLLGAYSLITNPISQLDEIDLYDSNCDDISTAKEVLMANLSSYGSNVLSEDFRKRFVPQQELSAEQAFWLQTSHPNTNQSATSPAKIKAPRELPKELVDKPKGKTFIGLKWLWKNKFDEENIKLRNEARLVVKGYRQEEGIDFEESFALVARIEAVRMFLEYDAHISFTVYQIDVKTTFLNGPSKKEVNVIQLKGFIDLEHLDCVYKLKKALYGLKQAPKAWYDKLSSFLIANRFT</sequence>
<comment type="caution">
    <text evidence="2">The sequence shown here is derived from an EMBL/GenBank/DDBJ whole genome shotgun (WGS) entry which is preliminary data.</text>
</comment>
<dbReference type="Pfam" id="PF07727">
    <property type="entry name" value="RVT_2"/>
    <property type="match status" value="1"/>
</dbReference>
<dbReference type="EMBL" id="BKCJ010120149">
    <property type="protein sequence ID" value="GEX63283.1"/>
    <property type="molecule type" value="Genomic_DNA"/>
</dbReference>
<gene>
    <name evidence="2" type="ORF">Tci_335258</name>
</gene>
<organism evidence="2">
    <name type="scientific">Tanacetum cinerariifolium</name>
    <name type="common">Dalmatian daisy</name>
    <name type="synonym">Chrysanthemum cinerariifolium</name>
    <dbReference type="NCBI Taxonomy" id="118510"/>
    <lineage>
        <taxon>Eukaryota</taxon>
        <taxon>Viridiplantae</taxon>
        <taxon>Streptophyta</taxon>
        <taxon>Embryophyta</taxon>
        <taxon>Tracheophyta</taxon>
        <taxon>Spermatophyta</taxon>
        <taxon>Magnoliopsida</taxon>
        <taxon>eudicotyledons</taxon>
        <taxon>Gunneridae</taxon>
        <taxon>Pentapetalae</taxon>
        <taxon>asterids</taxon>
        <taxon>campanulids</taxon>
        <taxon>Asterales</taxon>
        <taxon>Asteraceae</taxon>
        <taxon>Asteroideae</taxon>
        <taxon>Anthemideae</taxon>
        <taxon>Anthemidinae</taxon>
        <taxon>Tanacetum</taxon>
    </lineage>
</organism>
<evidence type="ECO:0000313" key="2">
    <source>
        <dbReference type="EMBL" id="GEX63283.1"/>
    </source>
</evidence>
<proteinExistence type="predicted"/>
<dbReference type="InterPro" id="IPR013103">
    <property type="entry name" value="RVT_2"/>
</dbReference>
<dbReference type="AlphaFoldDB" id="A0A699H8P8"/>
<evidence type="ECO:0000259" key="1">
    <source>
        <dbReference type="Pfam" id="PF07727"/>
    </source>
</evidence>
<feature type="domain" description="Reverse transcriptase Ty1/copia-type" evidence="1">
    <location>
        <begin position="137"/>
        <end position="276"/>
    </location>
</feature>
<protein>
    <submittedName>
        <fullName evidence="2">Copia protein</fullName>
    </submittedName>
</protein>
<accession>A0A699H8P8</accession>